<evidence type="ECO:0000256" key="2">
    <source>
        <dbReference type="SAM" id="SignalP"/>
    </source>
</evidence>
<keyword evidence="4" id="KW-1185">Reference proteome</keyword>
<comment type="caution">
    <text evidence="3">The sequence shown here is derived from an EMBL/GenBank/DDBJ whole genome shotgun (WGS) entry which is preliminary data.</text>
</comment>
<sequence>MLRRLALIAAMCCMRTAQSDAIDDRLHAMSIKQLRWLLRDLGALDELPKGVALEKSDVIALAAPILRAEEQKKRDALNSQRIWLALKVAGMLLVALIFGEPILAATQSARHAFVDGVEEKKHLARYAVECGSLFSAILVLITGVIDLLLCWVRLSVIISWVAPRNSSIRNFTIPIPSLGVDPAMAMGATSGYSINVAPMLLQFVLGRVKSICGHKIARLMAARHRAIRRKKD</sequence>
<keyword evidence="1" id="KW-1133">Transmembrane helix</keyword>
<feature type="chain" id="PRO_5035272414" evidence="2">
    <location>
        <begin position="22"/>
        <end position="232"/>
    </location>
</feature>
<gene>
    <name evidence="3" type="ORF">PECAL_1P07500</name>
</gene>
<dbReference type="OrthoDB" id="46989at2759"/>
<dbReference type="EMBL" id="CAKKNE010000001">
    <property type="protein sequence ID" value="CAH0364391.1"/>
    <property type="molecule type" value="Genomic_DNA"/>
</dbReference>
<reference evidence="3" key="1">
    <citation type="submission" date="2021-11" db="EMBL/GenBank/DDBJ databases">
        <authorList>
            <consortium name="Genoscope - CEA"/>
            <person name="William W."/>
        </authorList>
    </citation>
    <scope>NUCLEOTIDE SEQUENCE</scope>
</reference>
<evidence type="ECO:0000256" key="1">
    <source>
        <dbReference type="SAM" id="Phobius"/>
    </source>
</evidence>
<keyword evidence="1" id="KW-0472">Membrane</keyword>
<dbReference type="AlphaFoldDB" id="A0A8J2WWN5"/>
<keyword evidence="1" id="KW-0812">Transmembrane</keyword>
<proteinExistence type="predicted"/>
<organism evidence="3 4">
    <name type="scientific">Pelagomonas calceolata</name>
    <dbReference type="NCBI Taxonomy" id="35677"/>
    <lineage>
        <taxon>Eukaryota</taxon>
        <taxon>Sar</taxon>
        <taxon>Stramenopiles</taxon>
        <taxon>Ochrophyta</taxon>
        <taxon>Pelagophyceae</taxon>
        <taxon>Pelagomonadales</taxon>
        <taxon>Pelagomonadaceae</taxon>
        <taxon>Pelagomonas</taxon>
    </lineage>
</organism>
<protein>
    <submittedName>
        <fullName evidence="3">Uncharacterized protein</fullName>
    </submittedName>
</protein>
<evidence type="ECO:0000313" key="4">
    <source>
        <dbReference type="Proteomes" id="UP000789595"/>
    </source>
</evidence>
<name>A0A8J2WWN5_9STRA</name>
<keyword evidence="2" id="KW-0732">Signal</keyword>
<evidence type="ECO:0000313" key="3">
    <source>
        <dbReference type="EMBL" id="CAH0364391.1"/>
    </source>
</evidence>
<accession>A0A8J2WWN5</accession>
<feature type="signal peptide" evidence="2">
    <location>
        <begin position="1"/>
        <end position="21"/>
    </location>
</feature>
<feature type="transmembrane region" description="Helical" evidence="1">
    <location>
        <begin position="133"/>
        <end position="162"/>
    </location>
</feature>
<dbReference type="Proteomes" id="UP000789595">
    <property type="component" value="Unassembled WGS sequence"/>
</dbReference>
<feature type="transmembrane region" description="Helical" evidence="1">
    <location>
        <begin position="82"/>
        <end position="103"/>
    </location>
</feature>